<evidence type="ECO:0000256" key="4">
    <source>
        <dbReference type="ARBA" id="ARBA00022723"/>
    </source>
</evidence>
<comment type="catalytic activity">
    <reaction evidence="10">
        <text>2 reduced [2Fe-2S]-[ferredoxin] + NADP(+) + H(+) = 2 oxidized [2Fe-2S]-[ferredoxin] + NADPH</text>
        <dbReference type="Rhea" id="RHEA:20125"/>
        <dbReference type="Rhea" id="RHEA-COMP:10000"/>
        <dbReference type="Rhea" id="RHEA-COMP:10001"/>
        <dbReference type="ChEBI" id="CHEBI:15378"/>
        <dbReference type="ChEBI" id="CHEBI:33737"/>
        <dbReference type="ChEBI" id="CHEBI:33738"/>
        <dbReference type="ChEBI" id="CHEBI:57783"/>
        <dbReference type="ChEBI" id="CHEBI:58349"/>
        <dbReference type="EC" id="1.18.1.2"/>
    </reaction>
</comment>
<dbReference type="InterPro" id="IPR017900">
    <property type="entry name" value="4Fe4S_Fe_S_CS"/>
</dbReference>
<evidence type="ECO:0000256" key="8">
    <source>
        <dbReference type="ARBA" id="ARBA00023004"/>
    </source>
</evidence>
<dbReference type="PROSITE" id="PS00198">
    <property type="entry name" value="4FE4S_FER_1"/>
    <property type="match status" value="1"/>
</dbReference>
<reference evidence="12 13" key="1">
    <citation type="submission" date="2023-07" db="EMBL/GenBank/DDBJ databases">
        <title>Sorghum-associated microbial communities from plants grown in Nebraska, USA.</title>
        <authorList>
            <person name="Schachtman D."/>
        </authorList>
    </citation>
    <scope>NUCLEOTIDE SEQUENCE [LARGE SCALE GENOMIC DNA]</scope>
    <source>
        <strain evidence="12 13">BE248</strain>
    </source>
</reference>
<evidence type="ECO:0000313" key="13">
    <source>
        <dbReference type="Proteomes" id="UP001257739"/>
    </source>
</evidence>
<evidence type="ECO:0000256" key="6">
    <source>
        <dbReference type="ARBA" id="ARBA00022857"/>
    </source>
</evidence>
<dbReference type="PANTHER" id="PTHR48467:SF1">
    <property type="entry name" value="GLUTAMATE SYNTHASE 1 [NADH], CHLOROPLASTIC-LIKE"/>
    <property type="match status" value="1"/>
</dbReference>
<feature type="domain" description="4Fe-4S ferredoxin-type" evidence="11">
    <location>
        <begin position="1"/>
        <end position="29"/>
    </location>
</feature>
<keyword evidence="6" id="KW-0521">NADP</keyword>
<keyword evidence="8" id="KW-0408">Iron</keyword>
<dbReference type="Gene3D" id="3.50.50.60">
    <property type="entry name" value="FAD/NAD(P)-binding domain"/>
    <property type="match status" value="1"/>
</dbReference>
<dbReference type="Proteomes" id="UP001257739">
    <property type="component" value="Unassembled WGS sequence"/>
</dbReference>
<evidence type="ECO:0000256" key="2">
    <source>
        <dbReference type="ARBA" id="ARBA00013223"/>
    </source>
</evidence>
<evidence type="ECO:0000256" key="1">
    <source>
        <dbReference type="ARBA" id="ARBA00001974"/>
    </source>
</evidence>
<evidence type="ECO:0000259" key="11">
    <source>
        <dbReference type="PROSITE" id="PS51379"/>
    </source>
</evidence>
<feature type="domain" description="4Fe-4S ferredoxin-type" evidence="11">
    <location>
        <begin position="37"/>
        <end position="66"/>
    </location>
</feature>
<dbReference type="CDD" id="cd04410">
    <property type="entry name" value="DMSOR_beta-like"/>
    <property type="match status" value="1"/>
</dbReference>
<dbReference type="SUPFAM" id="SSF54862">
    <property type="entry name" value="4Fe-4S ferredoxins"/>
    <property type="match status" value="1"/>
</dbReference>
<keyword evidence="4" id="KW-0479">Metal-binding</keyword>
<keyword evidence="9" id="KW-0411">Iron-sulfur</keyword>
<evidence type="ECO:0000256" key="10">
    <source>
        <dbReference type="ARBA" id="ARBA00047776"/>
    </source>
</evidence>
<name>A0ABU1UNH7_9ACTN</name>
<gene>
    <name evidence="12" type="ORF">J2X11_001552</name>
</gene>
<dbReference type="Pfam" id="PF07992">
    <property type="entry name" value="Pyr_redox_2"/>
    <property type="match status" value="1"/>
</dbReference>
<keyword evidence="13" id="KW-1185">Reference proteome</keyword>
<keyword evidence="5" id="KW-0274">FAD</keyword>
<dbReference type="Pfam" id="PF12838">
    <property type="entry name" value="Fer4_7"/>
    <property type="match status" value="1"/>
</dbReference>
<comment type="cofactor">
    <cofactor evidence="1">
        <name>FAD</name>
        <dbReference type="ChEBI" id="CHEBI:57692"/>
    </cofactor>
</comment>
<keyword evidence="3" id="KW-0285">Flavoprotein</keyword>
<sequence length="550" mass="58909">MAHVVTQACCADASCVFACPVNAIHPTPDEPDFGLADMLYIDPVSCVDCGACVGACPVGAIVPDTKVPANQLPFVDINALFHAEPRTYPIQAPITPIIRKAPGPLHVAIVGSGPAAMYAADELLKQDDVHVTLLDRLPTPHGLVRSGVAPDHVETKSIDKLFRQIEDQRGFHYLLNVNVGTDISHEDLLEHCHAVIYATGASQDRKLDIPGEDLPGSESATEFVAWYNGHPDHAGRTFDLSGDRAVIIGNGNVALDAARLLSIDPESLAATDISEHALAALRASAVREVVILGRRGIAQAAFTLPELIGLLSHEEIEIVVEGADLDQPIADPMANRKATALREAVARPTAPGSRRIVFRFAESPAELIGDGRVTGLRVAHNDLVELDGHIRAVPTDRRETIDTPLVLRAIGYQGVAVPGVPFDDEARVIPNVEGRVSGTPRAYAVGWIKRGPTGFIGTNKSCSEETIGHVIADFNAGVLVTRGSRESLRAAIDRGGLRAVNLRGWRAIDRAERRAGAGRPRRKITSVDELLEVAQSERGPRRGLSKMVRA</sequence>
<evidence type="ECO:0000256" key="9">
    <source>
        <dbReference type="ARBA" id="ARBA00023014"/>
    </source>
</evidence>
<dbReference type="SUPFAM" id="SSF51971">
    <property type="entry name" value="Nucleotide-binding domain"/>
    <property type="match status" value="1"/>
</dbReference>
<dbReference type="GO" id="GO:0004324">
    <property type="term" value="F:ferredoxin-NADP+ reductase activity"/>
    <property type="evidence" value="ECO:0007669"/>
    <property type="project" value="UniProtKB-EC"/>
</dbReference>
<comment type="caution">
    <text evidence="12">The sequence shown here is derived from an EMBL/GenBank/DDBJ whole genome shotgun (WGS) entry which is preliminary data.</text>
</comment>
<dbReference type="InterPro" id="IPR055275">
    <property type="entry name" value="Ferredox_Rdtase"/>
</dbReference>
<dbReference type="PANTHER" id="PTHR48467">
    <property type="entry name" value="GLUTAMATE SYNTHASE 1 [NADH], CHLOROPLASTIC-LIKE"/>
    <property type="match status" value="1"/>
</dbReference>
<dbReference type="PRINTS" id="PR00419">
    <property type="entry name" value="ADXRDTASE"/>
</dbReference>
<dbReference type="EMBL" id="JAVDWH010000001">
    <property type="protein sequence ID" value="MDR7086713.1"/>
    <property type="molecule type" value="Genomic_DNA"/>
</dbReference>
<dbReference type="Gene3D" id="3.30.70.20">
    <property type="match status" value="1"/>
</dbReference>
<dbReference type="RefSeq" id="WP_309969091.1">
    <property type="nucleotide sequence ID" value="NZ_JAVDWH010000001.1"/>
</dbReference>
<dbReference type="EC" id="1.18.1.2" evidence="2"/>
<protein>
    <recommendedName>
        <fullName evidence="2">ferredoxin--NADP(+) reductase</fullName>
        <ecNumber evidence="2">1.18.1.2</ecNumber>
    </recommendedName>
</protein>
<dbReference type="InterPro" id="IPR036188">
    <property type="entry name" value="FAD/NAD-bd_sf"/>
</dbReference>
<evidence type="ECO:0000313" key="12">
    <source>
        <dbReference type="EMBL" id="MDR7086713.1"/>
    </source>
</evidence>
<evidence type="ECO:0000256" key="3">
    <source>
        <dbReference type="ARBA" id="ARBA00022630"/>
    </source>
</evidence>
<dbReference type="InterPro" id="IPR023753">
    <property type="entry name" value="FAD/NAD-binding_dom"/>
</dbReference>
<dbReference type="Gene3D" id="3.40.50.720">
    <property type="entry name" value="NAD(P)-binding Rossmann-like Domain"/>
    <property type="match status" value="1"/>
</dbReference>
<proteinExistence type="predicted"/>
<accession>A0ABU1UNH7</accession>
<keyword evidence="7 12" id="KW-0560">Oxidoreductase</keyword>
<dbReference type="InterPro" id="IPR017896">
    <property type="entry name" value="4Fe4S_Fe-S-bd"/>
</dbReference>
<evidence type="ECO:0000256" key="7">
    <source>
        <dbReference type="ARBA" id="ARBA00023002"/>
    </source>
</evidence>
<dbReference type="PROSITE" id="PS51379">
    <property type="entry name" value="4FE4S_FER_2"/>
    <property type="match status" value="2"/>
</dbReference>
<organism evidence="12 13">
    <name type="scientific">Aeromicrobium panaciterrae</name>
    <dbReference type="NCBI Taxonomy" id="363861"/>
    <lineage>
        <taxon>Bacteria</taxon>
        <taxon>Bacillati</taxon>
        <taxon>Actinomycetota</taxon>
        <taxon>Actinomycetes</taxon>
        <taxon>Propionibacteriales</taxon>
        <taxon>Nocardioidaceae</taxon>
        <taxon>Aeromicrobium</taxon>
    </lineage>
</organism>
<evidence type="ECO:0000256" key="5">
    <source>
        <dbReference type="ARBA" id="ARBA00022827"/>
    </source>
</evidence>